<dbReference type="EMBL" id="FKBS01000029">
    <property type="protein sequence ID" value="SAI55385.1"/>
    <property type="molecule type" value="Genomic_DNA"/>
</dbReference>
<dbReference type="InterPro" id="IPR001926">
    <property type="entry name" value="TrpB-like_PALP"/>
</dbReference>
<dbReference type="PANTHER" id="PTHR43780">
    <property type="entry name" value="1-AMINOCYCLOPROPANE-1-CARBOXYLATE DEAMINASE-RELATED"/>
    <property type="match status" value="1"/>
</dbReference>
<dbReference type="Proteomes" id="UP000077037">
    <property type="component" value="Unassembled WGS sequence"/>
</dbReference>
<dbReference type="OrthoDB" id="9801249at2"/>
<dbReference type="Gene3D" id="3.40.50.1100">
    <property type="match status" value="2"/>
</dbReference>
<dbReference type="InterPro" id="IPR005966">
    <property type="entry name" value="D-Cys_desShydrase"/>
</dbReference>
<name>A0A157RBG0_9BORD</name>
<reference evidence="7 8" key="1">
    <citation type="submission" date="2016-03" db="EMBL/GenBank/DDBJ databases">
        <authorList>
            <consortium name="Pathogen Informatics"/>
        </authorList>
    </citation>
    <scope>NUCLEOTIDE SEQUENCE [LARGE SCALE GENOMIC DNA]</scope>
    <source>
        <strain evidence="7 8">NCTC13364</strain>
    </source>
</reference>
<gene>
    <name evidence="7" type="primary">dcyD</name>
    <name evidence="7" type="ORF">SAMEA1982600_04626</name>
</gene>
<evidence type="ECO:0000256" key="1">
    <source>
        <dbReference type="ARBA" id="ARBA00001933"/>
    </source>
</evidence>
<keyword evidence="7" id="KW-0378">Hydrolase</keyword>
<feature type="active site" description="Nucleophile" evidence="4">
    <location>
        <position position="81"/>
    </location>
</feature>
<dbReference type="InterPro" id="IPR027278">
    <property type="entry name" value="ACCD_DCysDesulf"/>
</dbReference>
<evidence type="ECO:0000259" key="6">
    <source>
        <dbReference type="Pfam" id="PF00291"/>
    </source>
</evidence>
<dbReference type="SUPFAM" id="SSF53686">
    <property type="entry name" value="Tryptophan synthase beta subunit-like PLP-dependent enzymes"/>
    <property type="match status" value="1"/>
</dbReference>
<dbReference type="PIRSF" id="PIRSF006278">
    <property type="entry name" value="ACCD_DCysDesulf"/>
    <property type="match status" value="1"/>
</dbReference>
<dbReference type="InterPro" id="IPR036052">
    <property type="entry name" value="TrpB-like_PALP_sf"/>
</dbReference>
<dbReference type="PANTHER" id="PTHR43780:SF2">
    <property type="entry name" value="1-AMINOCYCLOPROPANE-1-CARBOXYLATE DEAMINASE-RELATED"/>
    <property type="match status" value="1"/>
</dbReference>
<feature type="domain" description="Tryptophan synthase beta chain-like PALP" evidence="6">
    <location>
        <begin position="17"/>
        <end position="324"/>
    </location>
</feature>
<proteinExistence type="inferred from homology"/>
<evidence type="ECO:0000313" key="7">
    <source>
        <dbReference type="EMBL" id="SAI55385.1"/>
    </source>
</evidence>
<dbReference type="Pfam" id="PF00291">
    <property type="entry name" value="PALP"/>
    <property type="match status" value="1"/>
</dbReference>
<evidence type="ECO:0000256" key="4">
    <source>
        <dbReference type="PIRSR" id="PIRSR006278-1"/>
    </source>
</evidence>
<dbReference type="GO" id="GO:0008660">
    <property type="term" value="F:1-aminocyclopropane-1-carboxylate deaminase activity"/>
    <property type="evidence" value="ECO:0007669"/>
    <property type="project" value="UniProtKB-EC"/>
</dbReference>
<dbReference type="EC" id="4.4.1.15" evidence="7"/>
<sequence length="340" mass="36177">MDLNDTLARFERFPLLDGPTPIQRLPRLETRLDSPVRIYVKRDDLMGVGLGGNKLRKLEFLVGEALAQGCDTFITTGGLQSNHARLTAAASARAGLACELMLADMVAYEDEAYANNGNVLLDQLFGATVHRVAHGADPLLAAQQRAGELQRQGRKAYVVGLGGSSPLGALGYVACAAELLQQERAMDTRFARIVIPTGSFGTHAGLLAGLQLLDGDARRAQGYTVLAQQEVARQRTASLVEAIFSQLQRPGALDADAIHVTDSQLGPGYGLPTQAMANAVRLLARTEGLVLDPVYSGKAFAGLIASIRAGEFEAGDSVLFIMTGGSPGVYAYRNTLENPR</sequence>
<evidence type="ECO:0000313" key="8">
    <source>
        <dbReference type="Proteomes" id="UP000077037"/>
    </source>
</evidence>
<protein>
    <submittedName>
        <fullName evidence="7">1-aminocyclopropane-1-carboxylate deaminase</fullName>
        <ecNumber evidence="7">3.5.99.7</ecNumber>
        <ecNumber evidence="7">4.4.1.15</ecNumber>
    </submittedName>
</protein>
<dbReference type="AlphaFoldDB" id="A0A157RBG0"/>
<dbReference type="NCBIfam" id="TIGR01275">
    <property type="entry name" value="ACC_deam_rel"/>
    <property type="match status" value="1"/>
</dbReference>
<evidence type="ECO:0000256" key="2">
    <source>
        <dbReference type="ARBA" id="ARBA00008639"/>
    </source>
</evidence>
<keyword evidence="3 5" id="KW-0663">Pyridoxal phosphate</keyword>
<dbReference type="GO" id="GO:0019148">
    <property type="term" value="F:D-cysteine desulfhydrase activity"/>
    <property type="evidence" value="ECO:0007669"/>
    <property type="project" value="UniProtKB-EC"/>
</dbReference>
<organism evidence="7 8">
    <name type="scientific">Bordetella ansorpii</name>
    <dbReference type="NCBI Taxonomy" id="288768"/>
    <lineage>
        <taxon>Bacteria</taxon>
        <taxon>Pseudomonadati</taxon>
        <taxon>Pseudomonadota</taxon>
        <taxon>Betaproteobacteria</taxon>
        <taxon>Burkholderiales</taxon>
        <taxon>Alcaligenaceae</taxon>
        <taxon>Bordetella</taxon>
    </lineage>
</organism>
<keyword evidence="7" id="KW-0456">Lyase</keyword>
<comment type="cofactor">
    <cofactor evidence="1">
        <name>pyridoxal 5'-phosphate</name>
        <dbReference type="ChEBI" id="CHEBI:597326"/>
    </cofactor>
</comment>
<evidence type="ECO:0000256" key="5">
    <source>
        <dbReference type="PIRSR" id="PIRSR006278-2"/>
    </source>
</evidence>
<dbReference type="EC" id="3.5.99.7" evidence="7"/>
<feature type="modified residue" description="N6-(pyridoxal phosphate)lysine" evidence="5">
    <location>
        <position position="54"/>
    </location>
</feature>
<evidence type="ECO:0000256" key="3">
    <source>
        <dbReference type="ARBA" id="ARBA00022898"/>
    </source>
</evidence>
<dbReference type="RefSeq" id="WP_066419787.1">
    <property type="nucleotide sequence ID" value="NZ_FKBS01000029.1"/>
</dbReference>
<accession>A0A157RBG0</accession>
<comment type="similarity">
    <text evidence="2">Belongs to the ACC deaminase/D-cysteine desulfhydrase family.</text>
</comment>